<sequence>MALFKRPPNEKGSVWFPVAIGVLIQILLVHIPLFTAGRFFAGLGVGLLSALVPLYQSETAPKWIRGLIVGAYQLAITVGILLAAIVKNGTHLRNNTGSYRIPIALQWLLSLILIIGMHFLPETPRYCIKRVNFIFCYGTQFFENSGISSAFLISMILAMVNVLSTIPAALVFDKSGRRPLLLWGGVGMCICQSLVATLGTTTTGQTASGVITVLNVAGQKASVAFWAFNWAIAYSTPYLVNYGPGYANLQSKIFFIWGAACLICVLFVYLFMYETKGLSLEEVDEMYQEPGLKAKDSNKWRPSVHFRIIPLTDVTYHNREVTYNKNNV</sequence>
<name>A0A8S9A1C8_SORMA</name>
<reference evidence="8 9" key="1">
    <citation type="submission" date="2017-07" db="EMBL/GenBank/DDBJ databases">
        <title>Genome sequence of the Sordaria macrospora wild type strain R19027.</title>
        <authorList>
            <person name="Nowrousian M."/>
            <person name="Teichert I."/>
            <person name="Kueck U."/>
        </authorList>
    </citation>
    <scope>NUCLEOTIDE SEQUENCE [LARGE SCALE GENOMIC DNA]</scope>
    <source>
        <strain evidence="8 9">R19027</strain>
        <tissue evidence="8">Mycelium</tissue>
    </source>
</reference>
<feature type="transmembrane region" description="Helical" evidence="6">
    <location>
        <begin position="98"/>
        <end position="120"/>
    </location>
</feature>
<dbReference type="GO" id="GO:0005351">
    <property type="term" value="F:carbohydrate:proton symporter activity"/>
    <property type="evidence" value="ECO:0007669"/>
    <property type="project" value="TreeGrafter"/>
</dbReference>
<evidence type="ECO:0000256" key="4">
    <source>
        <dbReference type="ARBA" id="ARBA00022989"/>
    </source>
</evidence>
<comment type="similarity">
    <text evidence="2">Belongs to the major facilitator superfamily. Sugar transporter (TC 2.A.1.1) family.</text>
</comment>
<feature type="transmembrane region" description="Helical" evidence="6">
    <location>
        <begin position="253"/>
        <end position="272"/>
    </location>
</feature>
<keyword evidence="3 6" id="KW-0812">Transmembrane</keyword>
<protein>
    <recommendedName>
        <fullName evidence="7">Major facilitator superfamily (MFS) profile domain-containing protein</fullName>
    </recommendedName>
</protein>
<evidence type="ECO:0000256" key="1">
    <source>
        <dbReference type="ARBA" id="ARBA00004141"/>
    </source>
</evidence>
<dbReference type="Gene3D" id="1.20.1250.20">
    <property type="entry name" value="MFS general substrate transporter like domains"/>
    <property type="match status" value="3"/>
</dbReference>
<comment type="subcellular location">
    <subcellularLocation>
        <location evidence="1">Membrane</location>
        <topology evidence="1">Multi-pass membrane protein</topology>
    </subcellularLocation>
</comment>
<feature type="transmembrane region" description="Helical" evidence="6">
    <location>
        <begin position="67"/>
        <end position="86"/>
    </location>
</feature>
<dbReference type="PANTHER" id="PTHR48022:SF17">
    <property type="entry name" value="HEXOSE TRANSPORTER"/>
    <property type="match status" value="1"/>
</dbReference>
<keyword evidence="4 6" id="KW-1133">Transmembrane helix</keyword>
<dbReference type="EMBL" id="NMPR01000011">
    <property type="protein sequence ID" value="KAA8635558.1"/>
    <property type="molecule type" value="Genomic_DNA"/>
</dbReference>
<feature type="transmembrane region" description="Helical" evidence="6">
    <location>
        <begin position="180"/>
        <end position="198"/>
    </location>
</feature>
<dbReference type="PROSITE" id="PS00217">
    <property type="entry name" value="SUGAR_TRANSPORT_2"/>
    <property type="match status" value="1"/>
</dbReference>
<evidence type="ECO:0000256" key="6">
    <source>
        <dbReference type="SAM" id="Phobius"/>
    </source>
</evidence>
<dbReference type="SUPFAM" id="SSF103473">
    <property type="entry name" value="MFS general substrate transporter"/>
    <property type="match status" value="1"/>
</dbReference>
<keyword evidence="5 6" id="KW-0472">Membrane</keyword>
<evidence type="ECO:0000256" key="2">
    <source>
        <dbReference type="ARBA" id="ARBA00010992"/>
    </source>
</evidence>
<dbReference type="InterPro" id="IPR005829">
    <property type="entry name" value="Sugar_transporter_CS"/>
</dbReference>
<dbReference type="InterPro" id="IPR020846">
    <property type="entry name" value="MFS_dom"/>
</dbReference>
<evidence type="ECO:0000313" key="9">
    <source>
        <dbReference type="Proteomes" id="UP000433876"/>
    </source>
</evidence>
<gene>
    <name evidence="8" type="ORF">SMACR_09196</name>
</gene>
<evidence type="ECO:0000256" key="5">
    <source>
        <dbReference type="ARBA" id="ARBA00023136"/>
    </source>
</evidence>
<dbReference type="PROSITE" id="PS50850">
    <property type="entry name" value="MFS"/>
    <property type="match status" value="1"/>
</dbReference>
<dbReference type="VEuPathDB" id="FungiDB:SMAC_09196"/>
<evidence type="ECO:0000256" key="3">
    <source>
        <dbReference type="ARBA" id="ARBA00022692"/>
    </source>
</evidence>
<dbReference type="GO" id="GO:0016020">
    <property type="term" value="C:membrane"/>
    <property type="evidence" value="ECO:0007669"/>
    <property type="project" value="UniProtKB-SubCell"/>
</dbReference>
<dbReference type="PANTHER" id="PTHR48022">
    <property type="entry name" value="PLASTIDIC GLUCOSE TRANSPORTER 4"/>
    <property type="match status" value="1"/>
</dbReference>
<dbReference type="InterPro" id="IPR036259">
    <property type="entry name" value="MFS_trans_sf"/>
</dbReference>
<evidence type="ECO:0000259" key="7">
    <source>
        <dbReference type="PROSITE" id="PS50850"/>
    </source>
</evidence>
<feature type="transmembrane region" description="Helical" evidence="6">
    <location>
        <begin position="12"/>
        <end position="33"/>
    </location>
</feature>
<dbReference type="AlphaFoldDB" id="A0A8S9A1C8"/>
<organism evidence="8 9">
    <name type="scientific">Sordaria macrospora</name>
    <dbReference type="NCBI Taxonomy" id="5147"/>
    <lineage>
        <taxon>Eukaryota</taxon>
        <taxon>Fungi</taxon>
        <taxon>Dikarya</taxon>
        <taxon>Ascomycota</taxon>
        <taxon>Pezizomycotina</taxon>
        <taxon>Sordariomycetes</taxon>
        <taxon>Sordariomycetidae</taxon>
        <taxon>Sordariales</taxon>
        <taxon>Sordariaceae</taxon>
        <taxon>Sordaria</taxon>
    </lineage>
</organism>
<dbReference type="Proteomes" id="UP000433876">
    <property type="component" value="Unassembled WGS sequence"/>
</dbReference>
<feature type="transmembrane region" description="Helical" evidence="6">
    <location>
        <begin position="210"/>
        <end position="233"/>
    </location>
</feature>
<dbReference type="InterPro" id="IPR005828">
    <property type="entry name" value="MFS_sugar_transport-like"/>
</dbReference>
<evidence type="ECO:0000313" key="8">
    <source>
        <dbReference type="EMBL" id="KAA8635558.1"/>
    </source>
</evidence>
<dbReference type="OMA" id="AFNWAIA"/>
<proteinExistence type="inferred from homology"/>
<comment type="caution">
    <text evidence="8">The sequence shown here is derived from an EMBL/GenBank/DDBJ whole genome shotgun (WGS) entry which is preliminary data.</text>
</comment>
<dbReference type="Pfam" id="PF00083">
    <property type="entry name" value="Sugar_tr"/>
    <property type="match status" value="3"/>
</dbReference>
<dbReference type="InterPro" id="IPR050360">
    <property type="entry name" value="MFS_Sugar_Transporters"/>
</dbReference>
<accession>A0A8S9A1C8</accession>
<feature type="domain" description="Major facilitator superfamily (MFS) profile" evidence="7">
    <location>
        <begin position="1"/>
        <end position="328"/>
    </location>
</feature>